<evidence type="ECO:0000313" key="3">
    <source>
        <dbReference type="Proteomes" id="UP001595648"/>
    </source>
</evidence>
<proteinExistence type="predicted"/>
<dbReference type="PROSITE" id="PS00716">
    <property type="entry name" value="SIGMA70_2"/>
    <property type="match status" value="1"/>
</dbReference>
<dbReference type="RefSeq" id="WP_378976886.1">
    <property type="nucleotide sequence ID" value="NZ_JBHRVD010000001.1"/>
</dbReference>
<gene>
    <name evidence="2" type="ORF">ACFOJ9_02740</name>
</gene>
<dbReference type="PANTHER" id="PTHR30603:SF60">
    <property type="entry name" value="RNA POLYMERASE SIGMA FACTOR RPOD"/>
    <property type="match status" value="1"/>
</dbReference>
<dbReference type="InterPro" id="IPR013324">
    <property type="entry name" value="RNA_pol_sigma_r3/r4-like"/>
</dbReference>
<organism evidence="2 3">
    <name type="scientific">Mesorhizobium cantuariense</name>
    <dbReference type="NCBI Taxonomy" id="1300275"/>
    <lineage>
        <taxon>Bacteria</taxon>
        <taxon>Pseudomonadati</taxon>
        <taxon>Pseudomonadota</taxon>
        <taxon>Alphaproteobacteria</taxon>
        <taxon>Hyphomicrobiales</taxon>
        <taxon>Phyllobacteriaceae</taxon>
        <taxon>Mesorhizobium</taxon>
    </lineage>
</organism>
<dbReference type="Pfam" id="PF04545">
    <property type="entry name" value="Sigma70_r4"/>
    <property type="match status" value="1"/>
</dbReference>
<reference evidence="3" key="1">
    <citation type="journal article" date="2019" name="Int. J. Syst. Evol. Microbiol.">
        <title>The Global Catalogue of Microorganisms (GCM) 10K type strain sequencing project: providing services to taxonomists for standard genome sequencing and annotation.</title>
        <authorList>
            <consortium name="The Broad Institute Genomics Platform"/>
            <consortium name="The Broad Institute Genome Sequencing Center for Infectious Disease"/>
            <person name="Wu L."/>
            <person name="Ma J."/>
        </authorList>
    </citation>
    <scope>NUCLEOTIDE SEQUENCE [LARGE SCALE GENOMIC DNA]</scope>
    <source>
        <strain evidence="3">ICMP 19515</strain>
    </source>
</reference>
<dbReference type="SUPFAM" id="SSF88659">
    <property type="entry name" value="Sigma3 and sigma4 domains of RNA polymerase sigma factors"/>
    <property type="match status" value="1"/>
</dbReference>
<dbReference type="InterPro" id="IPR050239">
    <property type="entry name" value="Sigma-70_RNA_pol_init_factors"/>
</dbReference>
<evidence type="ECO:0000313" key="2">
    <source>
        <dbReference type="EMBL" id="MFC3320740.1"/>
    </source>
</evidence>
<dbReference type="Proteomes" id="UP001595648">
    <property type="component" value="Unassembled WGS sequence"/>
</dbReference>
<protein>
    <submittedName>
        <fullName evidence="2">Sigma factor-like helix-turn-helix DNA-binding protein</fullName>
    </submittedName>
</protein>
<dbReference type="InterPro" id="IPR000943">
    <property type="entry name" value="RNA_pol_sigma70"/>
</dbReference>
<name>A0ABV7MH82_9HYPH</name>
<comment type="caution">
    <text evidence="2">The sequence shown here is derived from an EMBL/GenBank/DDBJ whole genome shotgun (WGS) entry which is preliminary data.</text>
</comment>
<dbReference type="InterPro" id="IPR036388">
    <property type="entry name" value="WH-like_DNA-bd_sf"/>
</dbReference>
<accession>A0ABV7MH82</accession>
<dbReference type="EMBL" id="JBHRVD010000001">
    <property type="protein sequence ID" value="MFC3320740.1"/>
    <property type="molecule type" value="Genomic_DNA"/>
</dbReference>
<dbReference type="PANTHER" id="PTHR30603">
    <property type="entry name" value="RNA POLYMERASE SIGMA FACTOR RPO"/>
    <property type="match status" value="1"/>
</dbReference>
<dbReference type="InterPro" id="IPR007630">
    <property type="entry name" value="RNA_pol_sigma70_r4"/>
</dbReference>
<keyword evidence="3" id="KW-1185">Reference proteome</keyword>
<evidence type="ECO:0000259" key="1">
    <source>
        <dbReference type="PROSITE" id="PS00716"/>
    </source>
</evidence>
<dbReference type="Gene3D" id="1.10.10.10">
    <property type="entry name" value="Winged helix-like DNA-binding domain superfamily/Winged helix DNA-binding domain"/>
    <property type="match status" value="1"/>
</dbReference>
<sequence>MIGNQIISLAINDLSTDTELTNSVALDPICMRRLVDLVQENDVSVRLGNALTVADKAGNLPYATIGDYLDAGPLAQTRMLHDVRNFGRKSAQELETLIRAECASYGIDPSSRTQTSAAASASDRSDLISLFSGDTIGAIACEEVPSTRLEAVLSRPPFRDMTFPEAMENFLNTTHRIAQTRNCGRKSVKEFRRLCERHIRRRLTEEGIGGQDRLVSLIIDKAASADEHSLGTASDTLGLGQDVTPKHERLADRLDWLLSQLDQRASTILRRRNGIGQQGRETLEEIGVDYGVTRERIRQIEAKSLRKLRTQIRRNPIEQMLQQEGPGQWLTIAQGAPVLTRAQLSSRRRNVDAYVTLALDILNIALDRWIDSIALPLPEGWLHPLGDASLVEAVAMDLQQEIARTLLPQALSVLTNANLEDALAACELVLGNPIRLGYVMPPRVGVRLTRLIGLHALLAAAGQARPVEDLLPIYHAHFANDLCSERDAEIVMSAAPHLFLEIEEGSWLAVGAAGTTLKCLAPADRAEQPQQEEPGTIAHALQIALQARGPTRLGDLLNDADAILPQGRSANSIGPILITRRELFIRVLPGTYGLPEHVSAISAYLPDDLLILFNDNQARLYALARYAGEPRTIFPFWTPTAEFKLCRWARHSGDADVFNSLLSVADPDDWPVVSAERANWQRLKYQQGRFAIGMTLRRDAAYELPPLERVLAACVYAHSQGGLNWIAANRLSGRRIDSHAGAGLVALLVCLGVLEEPDGQGYQWQLRHTATSTLDVVRRQLTQELANTGELDWSRGAGTQLARQVSHAIPDPKSWISHSAVVAMLEQQPEALVDETSDDPFEWLMAERRRSREARQREANLQWLLAE</sequence>
<feature type="domain" description="RNA polymerase sigma-70" evidence="1">
    <location>
        <begin position="282"/>
        <end position="308"/>
    </location>
</feature>